<protein>
    <recommendedName>
        <fullName evidence="3">Zinc-ribbon domain-containing protein</fullName>
    </recommendedName>
</protein>
<feature type="region of interest" description="Disordered" evidence="1">
    <location>
        <begin position="53"/>
        <end position="117"/>
    </location>
</feature>
<name>A0A2N0UWC3_9FIRM</name>
<sequence>MVCKNCNHEIDNGAMFCTYCGTPVEQTPETETQPVENASTEDAAQNPYENVQTAQPEVDNAQPTADSQSQQNPYSQQYGQPNQTYYQQPQPNKTSYGQQFTNSPNNDYGANQSKYGNQYQSYNNGYNQQYNTQYQQTYNSQPVPPVAPPYGTPDTQPVSIGGWIGVMLLTCLPIVNLIMLFVWAFSSSTKKSLKNYARAALILALIGVVLVVVISIILAACGISIFNGLSNSGYYYY</sequence>
<accession>A0A2N0UWC3</accession>
<dbReference type="InterPro" id="IPR026870">
    <property type="entry name" value="Zinc_ribbon_dom"/>
</dbReference>
<keyword evidence="2" id="KW-0812">Transmembrane</keyword>
<dbReference type="EMBL" id="NNSR01000041">
    <property type="protein sequence ID" value="PKD31249.1"/>
    <property type="molecule type" value="Genomic_DNA"/>
</dbReference>
<dbReference type="AlphaFoldDB" id="A0A2N0UWC3"/>
<feature type="transmembrane region" description="Helical" evidence="2">
    <location>
        <begin position="160"/>
        <end position="185"/>
    </location>
</feature>
<feature type="compositionally biased region" description="Polar residues" evidence="1">
    <location>
        <begin position="53"/>
        <end position="67"/>
    </location>
</feature>
<dbReference type="Proteomes" id="UP000233425">
    <property type="component" value="Unassembled WGS sequence"/>
</dbReference>
<evidence type="ECO:0000259" key="3">
    <source>
        <dbReference type="Pfam" id="PF13240"/>
    </source>
</evidence>
<feature type="transmembrane region" description="Helical" evidence="2">
    <location>
        <begin position="197"/>
        <end position="226"/>
    </location>
</feature>
<evidence type="ECO:0000313" key="5">
    <source>
        <dbReference type="Proteomes" id="UP000233425"/>
    </source>
</evidence>
<feature type="compositionally biased region" description="Polar residues" evidence="1">
    <location>
        <begin position="92"/>
        <end position="110"/>
    </location>
</feature>
<keyword evidence="5" id="KW-1185">Reference proteome</keyword>
<evidence type="ECO:0000256" key="1">
    <source>
        <dbReference type="SAM" id="MobiDB-lite"/>
    </source>
</evidence>
<dbReference type="RefSeq" id="WP_101028937.1">
    <property type="nucleotide sequence ID" value="NZ_CABMMZ010000041.1"/>
</dbReference>
<gene>
    <name evidence="4" type="ORF">RBATCC27255_00893</name>
</gene>
<keyword evidence="2" id="KW-0472">Membrane</keyword>
<feature type="domain" description="Zinc-ribbon" evidence="3">
    <location>
        <begin position="3"/>
        <end position="24"/>
    </location>
</feature>
<proteinExistence type="predicted"/>
<reference evidence="4" key="1">
    <citation type="journal article" date="2018" name="Environ. Microbiol.">
        <title>Sporulation capability and amylosome conservation among diverse human colonic and rumen isolates of the keystone starch-degrader Ruminococcus bromii.</title>
        <authorList>
            <person name="Mukhopadhya I."/>
            <person name="Morais S."/>
            <person name="Laverde-Gomez J."/>
            <person name="Sheridan P.O."/>
            <person name="Walker A.W."/>
            <person name="Kelly W."/>
            <person name="Klieve A.V."/>
            <person name="Ouwerkerk D."/>
            <person name="Duncan S.H."/>
            <person name="Louis P."/>
            <person name="Koropatkin N."/>
            <person name="Cockburn D."/>
            <person name="Kibler R."/>
            <person name="Cooper P.J."/>
            <person name="Sandoval C."/>
            <person name="Crost E."/>
            <person name="Juge N."/>
            <person name="Bayer E.A."/>
            <person name="Flint H.J."/>
        </authorList>
    </citation>
    <scope>NUCLEOTIDE SEQUENCE [LARGE SCALE GENOMIC DNA]</scope>
    <source>
        <strain evidence="4">ATCC 27255</strain>
    </source>
</reference>
<dbReference type="Pfam" id="PF13240">
    <property type="entry name" value="Zn_Ribbon_1"/>
    <property type="match status" value="1"/>
</dbReference>
<evidence type="ECO:0000256" key="2">
    <source>
        <dbReference type="SAM" id="Phobius"/>
    </source>
</evidence>
<keyword evidence="2" id="KW-1133">Transmembrane helix</keyword>
<feature type="compositionally biased region" description="Low complexity" evidence="1">
    <location>
        <begin position="68"/>
        <end position="91"/>
    </location>
</feature>
<organism evidence="4 5">
    <name type="scientific">Ruminococcus bromii</name>
    <dbReference type="NCBI Taxonomy" id="40518"/>
    <lineage>
        <taxon>Bacteria</taxon>
        <taxon>Bacillati</taxon>
        <taxon>Bacillota</taxon>
        <taxon>Clostridia</taxon>
        <taxon>Eubacteriales</taxon>
        <taxon>Oscillospiraceae</taxon>
        <taxon>Ruminococcus</taxon>
    </lineage>
</organism>
<evidence type="ECO:0000313" key="4">
    <source>
        <dbReference type="EMBL" id="PKD31249.1"/>
    </source>
</evidence>
<comment type="caution">
    <text evidence="4">The sequence shown here is derived from an EMBL/GenBank/DDBJ whole genome shotgun (WGS) entry which is preliminary data.</text>
</comment>